<feature type="region of interest" description="Disordered" evidence="1">
    <location>
        <begin position="1"/>
        <end position="27"/>
    </location>
</feature>
<protein>
    <recommendedName>
        <fullName evidence="2">Fibronectin type-III domain-containing protein</fullName>
    </recommendedName>
</protein>
<feature type="domain" description="Fibronectin type-III" evidence="2">
    <location>
        <begin position="77"/>
        <end position="182"/>
    </location>
</feature>
<dbReference type="EMBL" id="JAMQOT010000005">
    <property type="protein sequence ID" value="MDF9746760.1"/>
    <property type="molecule type" value="Genomic_DNA"/>
</dbReference>
<evidence type="ECO:0000259" key="2">
    <source>
        <dbReference type="PROSITE" id="PS50853"/>
    </source>
</evidence>
<name>A0A9Q4Q0N0_9EURY</name>
<evidence type="ECO:0000313" key="4">
    <source>
        <dbReference type="Proteomes" id="UP001154061"/>
    </source>
</evidence>
<sequence>MTQRPLDRSRRTSSPVETLRAGDGDSTIGRRSLLAVLGLAAVPIPAAEETKAATFTGYGEAGYGTGGYGGSDDSSNEPTEPVVATGTPTDVTASSATLHGELVDNDGGNTVSVSFSWRKSGSDTWEMTEAQRLESTVQFSESLERLSSDATYEVRAVADAGDGEVFGGRREFTIAEESTDEPPVIDEFNVTAHDTPNPHS</sequence>
<evidence type="ECO:0000313" key="3">
    <source>
        <dbReference type="EMBL" id="MDF9746760.1"/>
    </source>
</evidence>
<feature type="compositionally biased region" description="Gly residues" evidence="1">
    <location>
        <begin position="61"/>
        <end position="70"/>
    </location>
</feature>
<gene>
    <name evidence="3" type="ORF">NDI89_14305</name>
</gene>
<dbReference type="PROSITE" id="PS50853">
    <property type="entry name" value="FN3"/>
    <property type="match status" value="1"/>
</dbReference>
<reference evidence="3" key="1">
    <citation type="submission" date="2022-06" db="EMBL/GenBank/DDBJ databases">
        <title>Natrinema sp. a new haloarchaeum isolate from saline soil.</title>
        <authorList>
            <person name="Strakova D."/>
            <person name="Galisteo C."/>
            <person name="Sanchez-Porro C."/>
            <person name="Ventosa A."/>
        </authorList>
    </citation>
    <scope>NUCLEOTIDE SEQUENCE</scope>
    <source>
        <strain evidence="3">S1CR25-10</strain>
    </source>
</reference>
<accession>A0A9Q4Q0N0</accession>
<evidence type="ECO:0000256" key="1">
    <source>
        <dbReference type="SAM" id="MobiDB-lite"/>
    </source>
</evidence>
<proteinExistence type="predicted"/>
<comment type="caution">
    <text evidence="3">The sequence shown here is derived from an EMBL/GenBank/DDBJ whole genome shotgun (WGS) entry which is preliminary data.</text>
</comment>
<feature type="compositionally biased region" description="Basic and acidic residues" evidence="1">
    <location>
        <begin position="1"/>
        <end position="10"/>
    </location>
</feature>
<dbReference type="Proteomes" id="UP001154061">
    <property type="component" value="Unassembled WGS sequence"/>
</dbReference>
<dbReference type="RefSeq" id="WP_277522303.1">
    <property type="nucleotide sequence ID" value="NZ_JAMQOT010000005.1"/>
</dbReference>
<dbReference type="AlphaFoldDB" id="A0A9Q4Q0N0"/>
<keyword evidence="4" id="KW-1185">Reference proteome</keyword>
<feature type="region of interest" description="Disordered" evidence="1">
    <location>
        <begin position="61"/>
        <end position="92"/>
    </location>
</feature>
<dbReference type="InterPro" id="IPR003961">
    <property type="entry name" value="FN3_dom"/>
</dbReference>
<dbReference type="CDD" id="cd00063">
    <property type="entry name" value="FN3"/>
    <property type="match status" value="1"/>
</dbReference>
<organism evidence="3 4">
    <name type="scientific">Natrinema salsiterrestre</name>
    <dbReference type="NCBI Taxonomy" id="2950540"/>
    <lineage>
        <taxon>Archaea</taxon>
        <taxon>Methanobacteriati</taxon>
        <taxon>Methanobacteriota</taxon>
        <taxon>Stenosarchaea group</taxon>
        <taxon>Halobacteria</taxon>
        <taxon>Halobacteriales</taxon>
        <taxon>Natrialbaceae</taxon>
        <taxon>Natrinema</taxon>
    </lineage>
</organism>